<comment type="subcellular location">
    <subcellularLocation>
        <location evidence="1">Cell membrane</location>
        <topology evidence="1">Multi-pass membrane protein</topology>
    </subcellularLocation>
</comment>
<evidence type="ECO:0000256" key="3">
    <source>
        <dbReference type="ARBA" id="ARBA00022679"/>
    </source>
</evidence>
<dbReference type="EMBL" id="MGEH01000018">
    <property type="protein sequence ID" value="OGL79063.1"/>
    <property type="molecule type" value="Genomic_DNA"/>
</dbReference>
<feature type="transmembrane region" description="Helical" evidence="7">
    <location>
        <begin position="333"/>
        <end position="351"/>
    </location>
</feature>
<keyword evidence="4 7" id="KW-0812">Transmembrane</keyword>
<evidence type="ECO:0000313" key="8">
    <source>
        <dbReference type="EMBL" id="OGL79063.1"/>
    </source>
</evidence>
<feature type="transmembrane region" description="Helical" evidence="7">
    <location>
        <begin position="110"/>
        <end position="128"/>
    </location>
</feature>
<protein>
    <recommendedName>
        <fullName evidence="10">Undecaprenyl-phosphate alpha-N-acetylglucosaminyl 1-phosphate transferase</fullName>
    </recommendedName>
</protein>
<evidence type="ECO:0000256" key="6">
    <source>
        <dbReference type="ARBA" id="ARBA00023136"/>
    </source>
</evidence>
<accession>A0A1F7ULB0</accession>
<gene>
    <name evidence="8" type="ORF">A3E39_02345</name>
</gene>
<evidence type="ECO:0008006" key="10">
    <source>
        <dbReference type="Google" id="ProtNLM"/>
    </source>
</evidence>
<evidence type="ECO:0000256" key="4">
    <source>
        <dbReference type="ARBA" id="ARBA00022692"/>
    </source>
</evidence>
<feature type="transmembrane region" description="Helical" evidence="7">
    <location>
        <begin position="260"/>
        <end position="278"/>
    </location>
</feature>
<organism evidence="8 9">
    <name type="scientific">Candidatus Uhrbacteria bacterium RIFCSPHIGHO2_12_FULL_60_25</name>
    <dbReference type="NCBI Taxonomy" id="1802399"/>
    <lineage>
        <taxon>Bacteria</taxon>
        <taxon>Candidatus Uhriibacteriota</taxon>
    </lineage>
</organism>
<keyword evidence="3" id="KW-0808">Transferase</keyword>
<feature type="transmembrane region" description="Helical" evidence="7">
    <location>
        <begin position="80"/>
        <end position="98"/>
    </location>
</feature>
<name>A0A1F7ULB0_9BACT</name>
<dbReference type="AlphaFoldDB" id="A0A1F7ULB0"/>
<dbReference type="PANTHER" id="PTHR22926">
    <property type="entry name" value="PHOSPHO-N-ACETYLMURAMOYL-PENTAPEPTIDE-TRANSFERASE"/>
    <property type="match status" value="1"/>
</dbReference>
<reference evidence="8 9" key="1">
    <citation type="journal article" date="2016" name="Nat. Commun.">
        <title>Thousands of microbial genomes shed light on interconnected biogeochemical processes in an aquifer system.</title>
        <authorList>
            <person name="Anantharaman K."/>
            <person name="Brown C.T."/>
            <person name="Hug L.A."/>
            <person name="Sharon I."/>
            <person name="Castelle C.J."/>
            <person name="Probst A.J."/>
            <person name="Thomas B.C."/>
            <person name="Singh A."/>
            <person name="Wilkins M.J."/>
            <person name="Karaoz U."/>
            <person name="Brodie E.L."/>
            <person name="Williams K.H."/>
            <person name="Hubbard S.S."/>
            <person name="Banfield J.F."/>
        </authorList>
    </citation>
    <scope>NUCLEOTIDE SEQUENCE [LARGE SCALE GENOMIC DNA]</scope>
</reference>
<proteinExistence type="predicted"/>
<dbReference type="GO" id="GO:0071555">
    <property type="term" value="P:cell wall organization"/>
    <property type="evidence" value="ECO:0007669"/>
    <property type="project" value="TreeGrafter"/>
</dbReference>
<feature type="transmembrane region" description="Helical" evidence="7">
    <location>
        <begin position="207"/>
        <end position="228"/>
    </location>
</feature>
<feature type="transmembrane region" description="Helical" evidence="7">
    <location>
        <begin position="235"/>
        <end position="254"/>
    </location>
</feature>
<keyword evidence="6 7" id="KW-0472">Membrane</keyword>
<feature type="transmembrane region" description="Helical" evidence="7">
    <location>
        <begin position="148"/>
        <end position="170"/>
    </location>
</feature>
<keyword evidence="5 7" id="KW-1133">Transmembrane helix</keyword>
<dbReference type="GO" id="GO:0005886">
    <property type="term" value="C:plasma membrane"/>
    <property type="evidence" value="ECO:0007669"/>
    <property type="project" value="UniProtKB-SubCell"/>
</dbReference>
<dbReference type="PANTHER" id="PTHR22926:SF3">
    <property type="entry name" value="UNDECAPRENYL-PHOSPHATE ALPHA-N-ACETYLGLUCOSAMINYL 1-PHOSPHATE TRANSFERASE"/>
    <property type="match status" value="1"/>
</dbReference>
<keyword evidence="2" id="KW-1003">Cell membrane</keyword>
<dbReference type="Proteomes" id="UP000176603">
    <property type="component" value="Unassembled WGS sequence"/>
</dbReference>
<dbReference type="CDD" id="cd06853">
    <property type="entry name" value="GT_WecA_like"/>
    <property type="match status" value="1"/>
</dbReference>
<dbReference type="GO" id="GO:0044038">
    <property type="term" value="P:cell wall macromolecule biosynthetic process"/>
    <property type="evidence" value="ECO:0007669"/>
    <property type="project" value="TreeGrafter"/>
</dbReference>
<sequence length="363" mass="38537">MELSSALPLLVLLAVGLSAALTPLVRRFAFSFDVVDRPSGGRKIHKTLTALWGGLATGASLVICFLFLFQFVDGKELRDVQLWGFIIAILLLMAGGMIDDYFDIKPWQQFLFPLFASVIIVASGSGIVQVTNPFGPGALSLVWAQPVFSWMGLSIPFAFPTDLVTVAWLLTVTYALKFLDGLDGLAAGMTVIGAALIAALASTDAYFQPLIALMALMVAGVYLGFLPWNRQGSVFLGEAGSTIAGFSLGVLAIISGAKVATAATALAVPLVDIALVVIRRVLRGTSPFKGDDTHLHFQLLKAGLSSQNAVRLIWGIALVFGLLAFTLQTRGKLFLLAGLAVLTLVISYLAVTRKKSSSMSSRA</sequence>
<dbReference type="Pfam" id="PF00953">
    <property type="entry name" value="Glycos_transf_4"/>
    <property type="match status" value="1"/>
</dbReference>
<dbReference type="GO" id="GO:0016780">
    <property type="term" value="F:phosphotransferase activity, for other substituted phosphate groups"/>
    <property type="evidence" value="ECO:0007669"/>
    <property type="project" value="InterPro"/>
</dbReference>
<evidence type="ECO:0000256" key="7">
    <source>
        <dbReference type="SAM" id="Phobius"/>
    </source>
</evidence>
<feature type="transmembrane region" description="Helical" evidence="7">
    <location>
        <begin position="6"/>
        <end position="26"/>
    </location>
</feature>
<feature type="transmembrane region" description="Helical" evidence="7">
    <location>
        <begin position="47"/>
        <end position="68"/>
    </location>
</feature>
<feature type="transmembrane region" description="Helical" evidence="7">
    <location>
        <begin position="182"/>
        <end position="201"/>
    </location>
</feature>
<feature type="transmembrane region" description="Helical" evidence="7">
    <location>
        <begin position="309"/>
        <end position="327"/>
    </location>
</feature>
<dbReference type="STRING" id="1802399.A3E39_02345"/>
<evidence type="ECO:0000256" key="1">
    <source>
        <dbReference type="ARBA" id="ARBA00004651"/>
    </source>
</evidence>
<dbReference type="GO" id="GO:0009103">
    <property type="term" value="P:lipopolysaccharide biosynthetic process"/>
    <property type="evidence" value="ECO:0007669"/>
    <property type="project" value="TreeGrafter"/>
</dbReference>
<comment type="caution">
    <text evidence="8">The sequence shown here is derived from an EMBL/GenBank/DDBJ whole genome shotgun (WGS) entry which is preliminary data.</text>
</comment>
<evidence type="ECO:0000256" key="2">
    <source>
        <dbReference type="ARBA" id="ARBA00022475"/>
    </source>
</evidence>
<evidence type="ECO:0000256" key="5">
    <source>
        <dbReference type="ARBA" id="ARBA00022989"/>
    </source>
</evidence>
<dbReference type="InterPro" id="IPR000715">
    <property type="entry name" value="Glycosyl_transferase_4"/>
</dbReference>
<evidence type="ECO:0000313" key="9">
    <source>
        <dbReference type="Proteomes" id="UP000176603"/>
    </source>
</evidence>